<evidence type="ECO:0000256" key="2">
    <source>
        <dbReference type="ARBA" id="ARBA00022531"/>
    </source>
</evidence>
<evidence type="ECO:0000256" key="4">
    <source>
        <dbReference type="ARBA" id="ARBA00022989"/>
    </source>
</evidence>
<evidence type="ECO:0000313" key="10">
    <source>
        <dbReference type="Proteomes" id="UP001196661"/>
    </source>
</evidence>
<feature type="topological domain" description="Lumenal" evidence="8">
    <location>
        <begin position="1"/>
        <end position="6"/>
    </location>
</feature>
<keyword evidence="10" id="KW-1185">Reference proteome</keyword>
<evidence type="ECO:0000256" key="8">
    <source>
        <dbReference type="HAMAP-Rule" id="MF_00717"/>
    </source>
</evidence>
<comment type="subunit">
    <text evidence="8">PSII is composed of 1 copy each of membrane proteins PsbA, PsbB, PsbC, PsbD, PsbE, PsbF, PsbH, PsbI, PsbJ, PsbK, PsbL, PsbM, PsbT, PsbX, PsbY, PsbZ, Psb30/Ycf12, peripheral proteins PsbO, CyanoQ (PsbQ), PsbU, PsbV and a large number of cofactors. It forms dimeric complexes.</text>
</comment>
<dbReference type="Proteomes" id="UP001196661">
    <property type="component" value="Unassembled WGS sequence"/>
</dbReference>
<comment type="similarity">
    <text evidence="8">Belongs to the PsbY family.</text>
</comment>
<keyword evidence="4 8" id="KW-1133">Transmembrane helix</keyword>
<comment type="subcellular location">
    <subcellularLocation>
        <location evidence="8">Cellular thylakoid membrane</location>
        <topology evidence="8">Single-pass membrane protein</topology>
    </subcellularLocation>
    <subcellularLocation>
        <location evidence="1">Membrane</location>
    </subcellularLocation>
</comment>
<protein>
    <recommendedName>
        <fullName evidence="8">Photosystem II reaction center protein Y</fullName>
    </recommendedName>
</protein>
<organism evidence="9 10">
    <name type="scientific">Leptothoe kymatousa TAU-MAC 1615</name>
    <dbReference type="NCBI Taxonomy" id="2364775"/>
    <lineage>
        <taxon>Bacteria</taxon>
        <taxon>Bacillati</taxon>
        <taxon>Cyanobacteriota</taxon>
        <taxon>Cyanophyceae</taxon>
        <taxon>Nodosilineales</taxon>
        <taxon>Cymatolegaceae</taxon>
        <taxon>Leptothoe</taxon>
        <taxon>Leptothoe kymatousa</taxon>
    </lineage>
</organism>
<dbReference type="RefSeq" id="WP_215618429.1">
    <property type="nucleotide sequence ID" value="NZ_JADOER010000009.1"/>
</dbReference>
<dbReference type="EMBL" id="JADOER010000009">
    <property type="protein sequence ID" value="MBT9312530.1"/>
    <property type="molecule type" value="Genomic_DNA"/>
</dbReference>
<sequence length="41" mass="4391">MDIDFRVVAVLAPIALAAGWAGFNIFQAALGQIQDWLSDGE</sequence>
<keyword evidence="7 8" id="KW-0604">Photosystem II</keyword>
<dbReference type="HAMAP" id="MF_00717">
    <property type="entry name" value="PSII_PsbY"/>
    <property type="match status" value="1"/>
</dbReference>
<evidence type="ECO:0000313" key="9">
    <source>
        <dbReference type="EMBL" id="MBT9312530.1"/>
    </source>
</evidence>
<dbReference type="InterPro" id="IPR009388">
    <property type="entry name" value="PSII_PsbY"/>
</dbReference>
<gene>
    <name evidence="8" type="primary">psbY</name>
    <name evidence="9" type="ORF">IXB28_09955</name>
</gene>
<dbReference type="Pfam" id="PF06298">
    <property type="entry name" value="PsbY"/>
    <property type="match status" value="1"/>
</dbReference>
<accession>A0ABS5Y3Y1</accession>
<keyword evidence="3 8" id="KW-0812">Transmembrane</keyword>
<evidence type="ECO:0000256" key="6">
    <source>
        <dbReference type="ARBA" id="ARBA00023136"/>
    </source>
</evidence>
<comment type="caution">
    <text evidence="9">The sequence shown here is derived from an EMBL/GenBank/DDBJ whole genome shotgun (WGS) entry which is preliminary data.</text>
</comment>
<name>A0ABS5Y3Y1_9CYAN</name>
<evidence type="ECO:0000256" key="1">
    <source>
        <dbReference type="ARBA" id="ARBA00004370"/>
    </source>
</evidence>
<keyword evidence="6 8" id="KW-0472">Membrane</keyword>
<reference evidence="9 10" key="1">
    <citation type="journal article" date="2021" name="Mar. Drugs">
        <title>Genome Reduction and Secondary Metabolism of the Marine Sponge-Associated Cyanobacterium Leptothoe.</title>
        <authorList>
            <person name="Konstantinou D."/>
            <person name="Popin R.V."/>
            <person name="Fewer D.P."/>
            <person name="Sivonen K."/>
            <person name="Gkelis S."/>
        </authorList>
    </citation>
    <scope>NUCLEOTIDE SEQUENCE [LARGE SCALE GENOMIC DNA]</scope>
    <source>
        <strain evidence="9 10">TAU-MAC 1615</strain>
    </source>
</reference>
<comment type="function">
    <text evidence="8">Loosely associated component of the core of photosystem II (PSII). PSII is a light-driven water plastoquinone oxidoreductase, using light energy to abstract electrons from H(2)O, generating a proton gradient subsequently used for ATP formation.</text>
</comment>
<evidence type="ECO:0000256" key="5">
    <source>
        <dbReference type="ARBA" id="ARBA00023078"/>
    </source>
</evidence>
<proteinExistence type="inferred from homology"/>
<keyword evidence="2 8" id="KW-0602">Photosynthesis</keyword>
<dbReference type="NCBIfam" id="NF009711">
    <property type="entry name" value="PRK13240.1"/>
    <property type="match status" value="1"/>
</dbReference>
<feature type="topological domain" description="Lumenal" evidence="8">
    <location>
        <begin position="26"/>
        <end position="41"/>
    </location>
</feature>
<evidence type="ECO:0000256" key="7">
    <source>
        <dbReference type="ARBA" id="ARBA00023276"/>
    </source>
</evidence>
<keyword evidence="5 8" id="KW-0793">Thylakoid</keyword>
<evidence type="ECO:0000256" key="3">
    <source>
        <dbReference type="ARBA" id="ARBA00022692"/>
    </source>
</evidence>